<sequence length="366" mass="39802">MDNGLLLKNEETAFRLRGLYRSYGYQPYKMSKFEEYDLYVRNKSFLLSENILTFTDLDGKLMALKPDVTLSILKNGRGGAGLQKVYYSENVYRPSATAGGYREIPQTGLECIGRLDAAAEGEVLMLAAKSLGVISGGYLLDVSHQGFVAGLLEGLDLPEGTRRRVLEAMGAKNVPALERLAAEGLLPEKAAEGLGRLALLYERPAPALTALEPLVQNERMAAALAELRQLCALMEQRGLAEHLRLDFSIANDMNYYSGVMFRGFVPGLAAGVLAGGRYDHLLHRMGREGGAIGFAVYLDQLERFGAPAQDEVDVLVLYDDSVSPARVAAETDALVAAGHTVRAERCAPPDLGFRRLLDLRKEGGGT</sequence>
<keyword evidence="10" id="KW-0808">Transferase</keyword>
<keyword evidence="10" id="KW-0328">Glycosyltransferase</keyword>
<organism evidence="10 11">
    <name type="scientific">Candidatus Allofournierella pullicola</name>
    <dbReference type="NCBI Taxonomy" id="2838596"/>
    <lineage>
        <taxon>Bacteria</taxon>
        <taxon>Bacillati</taxon>
        <taxon>Bacillota</taxon>
        <taxon>Clostridia</taxon>
        <taxon>Eubacteriales</taxon>
        <taxon>Oscillospiraceae</taxon>
        <taxon>Allofournierella</taxon>
    </lineage>
</organism>
<dbReference type="Pfam" id="PF13393">
    <property type="entry name" value="tRNA-synt_His"/>
    <property type="match status" value="1"/>
</dbReference>
<dbReference type="InterPro" id="IPR045864">
    <property type="entry name" value="aa-tRNA-synth_II/BPL/LPL"/>
</dbReference>
<evidence type="ECO:0000256" key="6">
    <source>
        <dbReference type="ARBA" id="ARBA00022490"/>
    </source>
</evidence>
<dbReference type="SUPFAM" id="SSF55681">
    <property type="entry name" value="Class II aaRS and biotin synthetases"/>
    <property type="match status" value="1"/>
</dbReference>
<evidence type="ECO:0000313" key="10">
    <source>
        <dbReference type="EMBL" id="HIX05940.1"/>
    </source>
</evidence>
<reference evidence="10" key="2">
    <citation type="submission" date="2021-04" db="EMBL/GenBank/DDBJ databases">
        <authorList>
            <person name="Gilroy R."/>
        </authorList>
    </citation>
    <scope>NUCLEOTIDE SEQUENCE</scope>
    <source>
        <strain evidence="10">2239</strain>
    </source>
</reference>
<evidence type="ECO:0000259" key="9">
    <source>
        <dbReference type="Pfam" id="PF13393"/>
    </source>
</evidence>
<dbReference type="InterPro" id="IPR004517">
    <property type="entry name" value="HisZ"/>
</dbReference>
<dbReference type="InterPro" id="IPR004516">
    <property type="entry name" value="HisRS/HisZ"/>
</dbReference>
<dbReference type="Gene3D" id="3.30.930.10">
    <property type="entry name" value="Bira Bifunctional Protein, Domain 2"/>
    <property type="match status" value="1"/>
</dbReference>
<feature type="domain" description="Class II Histidinyl-tRNA synthetase (HisRS)-like catalytic core" evidence="9">
    <location>
        <begin position="8"/>
        <end position="301"/>
    </location>
</feature>
<protein>
    <recommendedName>
        <fullName evidence="5 8">ATP phosphoribosyltransferase regulatory subunit</fullName>
    </recommendedName>
</protein>
<accession>A0A9D1V4G5</accession>
<dbReference type="AlphaFoldDB" id="A0A9D1V4G5"/>
<comment type="subcellular location">
    <subcellularLocation>
        <location evidence="1 8">Cytoplasm</location>
    </subcellularLocation>
</comment>
<dbReference type="PANTHER" id="PTHR43707:SF1">
    <property type="entry name" value="HISTIDINE--TRNA LIGASE, MITOCHONDRIAL-RELATED"/>
    <property type="match status" value="1"/>
</dbReference>
<comment type="caution">
    <text evidence="10">The sequence shown here is derived from an EMBL/GenBank/DDBJ whole genome shotgun (WGS) entry which is preliminary data.</text>
</comment>
<dbReference type="HAMAP" id="MF_00125">
    <property type="entry name" value="HisZ"/>
    <property type="match status" value="1"/>
</dbReference>
<comment type="similarity">
    <text evidence="3 8">Belongs to the class-II aminoacyl-tRNA synthetase family. HisZ subfamily.</text>
</comment>
<dbReference type="EMBL" id="DXFW01000021">
    <property type="protein sequence ID" value="HIX05940.1"/>
    <property type="molecule type" value="Genomic_DNA"/>
</dbReference>
<evidence type="ECO:0000256" key="1">
    <source>
        <dbReference type="ARBA" id="ARBA00004496"/>
    </source>
</evidence>
<evidence type="ECO:0000256" key="5">
    <source>
        <dbReference type="ARBA" id="ARBA00020397"/>
    </source>
</evidence>
<evidence type="ECO:0000256" key="3">
    <source>
        <dbReference type="ARBA" id="ARBA00005539"/>
    </source>
</evidence>
<dbReference type="GO" id="GO:0005737">
    <property type="term" value="C:cytoplasm"/>
    <property type="evidence" value="ECO:0007669"/>
    <property type="project" value="UniProtKB-SubCell"/>
</dbReference>
<evidence type="ECO:0000256" key="4">
    <source>
        <dbReference type="ARBA" id="ARBA00011496"/>
    </source>
</evidence>
<dbReference type="InterPro" id="IPR041715">
    <property type="entry name" value="HisRS-like_core"/>
</dbReference>
<dbReference type="PANTHER" id="PTHR43707">
    <property type="entry name" value="HISTIDYL-TRNA SYNTHETASE"/>
    <property type="match status" value="1"/>
</dbReference>
<evidence type="ECO:0000256" key="7">
    <source>
        <dbReference type="ARBA" id="ARBA00025246"/>
    </source>
</evidence>
<dbReference type="GO" id="GO:0006427">
    <property type="term" value="P:histidyl-tRNA aminoacylation"/>
    <property type="evidence" value="ECO:0007669"/>
    <property type="project" value="TreeGrafter"/>
</dbReference>
<dbReference type="GO" id="GO:0000105">
    <property type="term" value="P:L-histidine biosynthetic process"/>
    <property type="evidence" value="ECO:0007669"/>
    <property type="project" value="UniProtKB-UniRule"/>
</dbReference>
<gene>
    <name evidence="8" type="primary">hisZ</name>
    <name evidence="10" type="ORF">H9865_07555</name>
</gene>
<keyword evidence="8" id="KW-0028">Amino-acid biosynthesis</keyword>
<dbReference type="GO" id="GO:0140096">
    <property type="term" value="F:catalytic activity, acting on a protein"/>
    <property type="evidence" value="ECO:0007669"/>
    <property type="project" value="UniProtKB-ARBA"/>
</dbReference>
<comment type="function">
    <text evidence="7 8">Required for the first step of histidine biosynthesis. May allow the feedback regulation of ATP phosphoribosyltransferase activity by histidine.</text>
</comment>
<keyword evidence="8" id="KW-0368">Histidine biosynthesis</keyword>
<dbReference type="GO" id="GO:0016757">
    <property type="term" value="F:glycosyltransferase activity"/>
    <property type="evidence" value="ECO:0007669"/>
    <property type="project" value="UniProtKB-KW"/>
</dbReference>
<evidence type="ECO:0000313" key="11">
    <source>
        <dbReference type="Proteomes" id="UP000824193"/>
    </source>
</evidence>
<evidence type="ECO:0000256" key="8">
    <source>
        <dbReference type="HAMAP-Rule" id="MF_00125"/>
    </source>
</evidence>
<name>A0A9D1V4G5_9FIRM</name>
<dbReference type="Proteomes" id="UP000824193">
    <property type="component" value="Unassembled WGS sequence"/>
</dbReference>
<proteinExistence type="inferred from homology"/>
<comment type="subunit">
    <text evidence="4 8">Heteromultimer composed of HisG and HisZ subunits.</text>
</comment>
<comment type="pathway">
    <text evidence="2 8">Amino-acid biosynthesis; L-histidine biosynthesis; L-histidine from 5-phospho-alpha-D-ribose 1-diphosphate: step 1/9.</text>
</comment>
<reference evidence="10" key="1">
    <citation type="journal article" date="2021" name="PeerJ">
        <title>Extensive microbial diversity within the chicken gut microbiome revealed by metagenomics and culture.</title>
        <authorList>
            <person name="Gilroy R."/>
            <person name="Ravi A."/>
            <person name="Getino M."/>
            <person name="Pursley I."/>
            <person name="Horton D.L."/>
            <person name="Alikhan N.F."/>
            <person name="Baker D."/>
            <person name="Gharbi K."/>
            <person name="Hall N."/>
            <person name="Watson M."/>
            <person name="Adriaenssens E.M."/>
            <person name="Foster-Nyarko E."/>
            <person name="Jarju S."/>
            <person name="Secka A."/>
            <person name="Antonio M."/>
            <person name="Oren A."/>
            <person name="Chaudhuri R.R."/>
            <person name="La Ragione R."/>
            <person name="Hildebrand F."/>
            <person name="Pallen M.J."/>
        </authorList>
    </citation>
    <scope>NUCLEOTIDE SEQUENCE</scope>
    <source>
        <strain evidence="10">2239</strain>
    </source>
</reference>
<evidence type="ECO:0000256" key="2">
    <source>
        <dbReference type="ARBA" id="ARBA00004667"/>
    </source>
</evidence>
<dbReference type="GO" id="GO:0004821">
    <property type="term" value="F:histidine-tRNA ligase activity"/>
    <property type="evidence" value="ECO:0007669"/>
    <property type="project" value="TreeGrafter"/>
</dbReference>
<comment type="miscellaneous">
    <text evidence="8">This function is generally fulfilled by the C-terminal part of HisG, which is missing in some bacteria such as this one.</text>
</comment>
<keyword evidence="6 8" id="KW-0963">Cytoplasm</keyword>